<dbReference type="EMBL" id="PHQY01000385">
    <property type="protein sequence ID" value="PJO44381.1"/>
    <property type="molecule type" value="Genomic_DNA"/>
</dbReference>
<feature type="domain" description="Metallo-beta-lactamase" evidence="3">
    <location>
        <begin position="1"/>
        <end position="192"/>
    </location>
</feature>
<reference evidence="4 5" key="1">
    <citation type="submission" date="2017-11" db="EMBL/GenBank/DDBJ databases">
        <title>Bacterial isolate from king chilli rhizosphere.</title>
        <authorList>
            <person name="Takhelmayum P."/>
            <person name="Sarangthem I."/>
        </authorList>
    </citation>
    <scope>NUCLEOTIDE SEQUENCE [LARGE SCALE GENOMIC DNA]</scope>
    <source>
        <strain evidence="5">t26</strain>
    </source>
</reference>
<keyword evidence="1" id="KW-0269">Exonuclease</keyword>
<dbReference type="Pfam" id="PF00753">
    <property type="entry name" value="Lactamase_B"/>
    <property type="match status" value="1"/>
</dbReference>
<feature type="non-terminal residue" evidence="4">
    <location>
        <position position="194"/>
    </location>
</feature>
<proteinExistence type="predicted"/>
<dbReference type="GO" id="GO:0004527">
    <property type="term" value="F:exonuclease activity"/>
    <property type="evidence" value="ECO:0007669"/>
    <property type="project" value="UniProtKB-KW"/>
</dbReference>
<evidence type="ECO:0000313" key="5">
    <source>
        <dbReference type="Proteomes" id="UP000232101"/>
    </source>
</evidence>
<dbReference type="SUPFAM" id="SSF56281">
    <property type="entry name" value="Metallo-hydrolase/oxidoreductase"/>
    <property type="match status" value="1"/>
</dbReference>
<name>A0A2M9Q8H5_9BACI</name>
<dbReference type="Gene3D" id="3.60.15.10">
    <property type="entry name" value="Ribonuclease Z/Hydroxyacylglutathione hydrolase-like"/>
    <property type="match status" value="1"/>
</dbReference>
<keyword evidence="1" id="KW-0378">Hydrolase</keyword>
<dbReference type="SMART" id="SM00849">
    <property type="entry name" value="Lactamase_B"/>
    <property type="match status" value="1"/>
</dbReference>
<protein>
    <submittedName>
        <fullName evidence="4">Ribonuclease J</fullName>
    </submittedName>
</protein>
<evidence type="ECO:0000313" key="4">
    <source>
        <dbReference type="EMBL" id="PJO44381.1"/>
    </source>
</evidence>
<dbReference type="Gene3D" id="3.40.50.10710">
    <property type="entry name" value="Metallo-hydrolase/oxidoreductase"/>
    <property type="match status" value="1"/>
</dbReference>
<evidence type="ECO:0000256" key="2">
    <source>
        <dbReference type="ARBA" id="ARBA00022884"/>
    </source>
</evidence>
<evidence type="ECO:0000256" key="1">
    <source>
        <dbReference type="ARBA" id="ARBA00022839"/>
    </source>
</evidence>
<dbReference type="PANTHER" id="PTHR43694">
    <property type="entry name" value="RIBONUCLEASE J"/>
    <property type="match status" value="1"/>
</dbReference>
<sequence length="194" mass="21642">MYVVQYGNDILIIDCGAKFPDESLLGIDLIIPDITYLQENKEKIKALIVTHGHEDHIGGIPYLLKKLNVPIYATRFTLGLIELKLKEHKLLRETELIEIHSDSSLNFGQVDVSFFRTNHSIPDCLGIVIKTPEGNVVHTGDFKFDLTPVNNQFADIHKMSEIGSEGVLVLISESTNAERPGLTPSEKLVGNHIE</sequence>
<dbReference type="InterPro" id="IPR042173">
    <property type="entry name" value="RNase_J_2"/>
</dbReference>
<dbReference type="PANTHER" id="PTHR43694:SF4">
    <property type="entry name" value="RIBONUCLEASE J 2"/>
    <property type="match status" value="1"/>
</dbReference>
<dbReference type="GO" id="GO:0003723">
    <property type="term" value="F:RNA binding"/>
    <property type="evidence" value="ECO:0007669"/>
    <property type="project" value="UniProtKB-KW"/>
</dbReference>
<accession>A0A2M9Q8H5</accession>
<keyword evidence="2" id="KW-0694">RNA-binding</keyword>
<dbReference type="CDD" id="cd07714">
    <property type="entry name" value="RNaseJ_MBL-fold"/>
    <property type="match status" value="1"/>
</dbReference>
<dbReference type="Proteomes" id="UP000232101">
    <property type="component" value="Unassembled WGS sequence"/>
</dbReference>
<evidence type="ECO:0000259" key="3">
    <source>
        <dbReference type="SMART" id="SM00849"/>
    </source>
</evidence>
<organism evidence="4 5">
    <name type="scientific">Lysinibacillus xylanilyticus</name>
    <dbReference type="NCBI Taxonomy" id="582475"/>
    <lineage>
        <taxon>Bacteria</taxon>
        <taxon>Bacillati</taxon>
        <taxon>Bacillota</taxon>
        <taxon>Bacilli</taxon>
        <taxon>Bacillales</taxon>
        <taxon>Bacillaceae</taxon>
        <taxon>Lysinibacillus</taxon>
    </lineage>
</organism>
<comment type="caution">
    <text evidence="4">The sequence shown here is derived from an EMBL/GenBank/DDBJ whole genome shotgun (WGS) entry which is preliminary data.</text>
</comment>
<dbReference type="InterPro" id="IPR001279">
    <property type="entry name" value="Metallo-B-lactamas"/>
</dbReference>
<gene>
    <name evidence="4" type="ORF">CWD94_07250</name>
</gene>
<dbReference type="AlphaFoldDB" id="A0A2M9Q8H5"/>
<dbReference type="InterPro" id="IPR036866">
    <property type="entry name" value="RibonucZ/Hydroxyglut_hydro"/>
</dbReference>
<keyword evidence="1" id="KW-0540">Nuclease</keyword>